<reference evidence="2 3" key="1">
    <citation type="submission" date="2013-11" db="EMBL/GenBank/DDBJ databases">
        <title>The Genome Sequence of Phytophthora parasitica CJ05E6.</title>
        <authorList>
            <consortium name="The Broad Institute Genomics Platform"/>
            <person name="Russ C."/>
            <person name="Tyler B."/>
            <person name="Panabieres F."/>
            <person name="Shan W."/>
            <person name="Tripathy S."/>
            <person name="Grunwald N."/>
            <person name="Machado M."/>
            <person name="Johnson C.S."/>
            <person name="Arredondo F."/>
            <person name="Hong C."/>
            <person name="Coffey M."/>
            <person name="Young S.K."/>
            <person name="Zeng Q."/>
            <person name="Gargeya S."/>
            <person name="Fitzgerald M."/>
            <person name="Abouelleil A."/>
            <person name="Alvarado L."/>
            <person name="Chapman S.B."/>
            <person name="Gainer-Dewar J."/>
            <person name="Goldberg J."/>
            <person name="Griggs A."/>
            <person name="Gujja S."/>
            <person name="Hansen M."/>
            <person name="Howarth C."/>
            <person name="Imamovic A."/>
            <person name="Ireland A."/>
            <person name="Larimer J."/>
            <person name="McCowan C."/>
            <person name="Murphy C."/>
            <person name="Pearson M."/>
            <person name="Poon T.W."/>
            <person name="Priest M."/>
            <person name="Roberts A."/>
            <person name="Saif S."/>
            <person name="Shea T."/>
            <person name="Sykes S."/>
            <person name="Wortman J."/>
            <person name="Nusbaum C."/>
            <person name="Birren B."/>
        </authorList>
    </citation>
    <scope>NUCLEOTIDE SEQUENCE [LARGE SCALE GENOMIC DNA]</scope>
    <source>
        <strain evidence="2 3">CJ05E6</strain>
    </source>
</reference>
<organism evidence="2 3">
    <name type="scientific">Phytophthora nicotianae</name>
    <name type="common">Potato buckeye rot agent</name>
    <name type="synonym">Phytophthora parasitica</name>
    <dbReference type="NCBI Taxonomy" id="4792"/>
    <lineage>
        <taxon>Eukaryota</taxon>
        <taxon>Sar</taxon>
        <taxon>Stramenopiles</taxon>
        <taxon>Oomycota</taxon>
        <taxon>Peronosporomycetes</taxon>
        <taxon>Peronosporales</taxon>
        <taxon>Peronosporaceae</taxon>
        <taxon>Phytophthora</taxon>
    </lineage>
</organism>
<protein>
    <submittedName>
        <fullName evidence="2">Uncharacterized protein</fullName>
    </submittedName>
</protein>
<dbReference type="VEuPathDB" id="FungiDB:PPTG_22576"/>
<evidence type="ECO:0000313" key="3">
    <source>
        <dbReference type="Proteomes" id="UP000053864"/>
    </source>
</evidence>
<evidence type="ECO:0000256" key="1">
    <source>
        <dbReference type="SAM" id="MobiDB-lite"/>
    </source>
</evidence>
<name>W2JCI7_PHYNI</name>
<dbReference type="EMBL" id="KI672001">
    <property type="protein sequence ID" value="ETL44166.1"/>
    <property type="molecule type" value="Genomic_DNA"/>
</dbReference>
<feature type="compositionally biased region" description="Polar residues" evidence="1">
    <location>
        <begin position="136"/>
        <end position="146"/>
    </location>
</feature>
<gene>
    <name evidence="2" type="ORF">L916_05470</name>
</gene>
<proteinExistence type="predicted"/>
<dbReference type="Proteomes" id="UP000053864">
    <property type="component" value="Unassembled WGS sequence"/>
</dbReference>
<sequence>MVGAIRLDSHSYEISLELGGNRCGVNENRLNTLHPRRVAFRNYPSLSPGHLEWNKQRHAKLRKYEHALTSVHFFSSAPWFLWAVKLNLLHNVQYGNQRMILDKQFKREYLAVPKNGGAGVTSGVGGSVQTGAPGWTPNNALNQSGGKASHPV</sequence>
<accession>W2JCI7</accession>
<dbReference type="AlphaFoldDB" id="W2JCI7"/>
<feature type="region of interest" description="Disordered" evidence="1">
    <location>
        <begin position="120"/>
        <end position="152"/>
    </location>
</feature>
<evidence type="ECO:0000313" key="2">
    <source>
        <dbReference type="EMBL" id="ETL44166.1"/>
    </source>
</evidence>